<evidence type="ECO:0000313" key="4">
    <source>
        <dbReference type="WBParaSite" id="ASIM_0001794401-mRNA-1"/>
    </source>
</evidence>
<feature type="region of interest" description="Disordered" evidence="1">
    <location>
        <begin position="162"/>
        <end position="197"/>
    </location>
</feature>
<evidence type="ECO:0000256" key="1">
    <source>
        <dbReference type="SAM" id="MobiDB-lite"/>
    </source>
</evidence>
<keyword evidence="3" id="KW-1185">Reference proteome</keyword>
<sequence length="397" mass="44199">MASNVLPQFRAPARAFVGIGGCQERQEERARGEQPRGFGLVFQEVERVTCSTLLQVLAVLAFLPAPQELAGYIQRNWLFLSRLEPYNINADEAVRRALREEDSPLSVEAICRMRHIQLLVHHGGVGGGSWKFGVSGPIHQAIYTPAGFVALKCPGSVQVLAEPEARPSGRGTRPEAVEQPQTKPYPPPPQPHSPEPAQRTYNLRYATARRQPRERPEPQVFRPANIEDLRPEHASEVTPPTTNAYMIVGYPDAPGRPQVSQLWRLGKSMCAELSAIKKQMNKSSCKSLRNTNSIIISALCTWCGYHVQVPPHLSEQQLNIFMDAHRSERCVRAPRNIQKARRLDAERLSELGRDITHIAVPLREGAEATVSSRKRHQSSGTSAGDCRGPGPSKRYRE</sequence>
<accession>A0A0M3KAE8</accession>
<feature type="region of interest" description="Disordered" evidence="1">
    <location>
        <begin position="365"/>
        <end position="397"/>
    </location>
</feature>
<reference evidence="4" key="1">
    <citation type="submission" date="2017-02" db="UniProtKB">
        <authorList>
            <consortium name="WormBaseParasite"/>
        </authorList>
    </citation>
    <scope>IDENTIFICATION</scope>
</reference>
<feature type="compositionally biased region" description="Basic and acidic residues" evidence="1">
    <location>
        <begin position="163"/>
        <end position="176"/>
    </location>
</feature>
<feature type="compositionally biased region" description="Pro residues" evidence="1">
    <location>
        <begin position="183"/>
        <end position="194"/>
    </location>
</feature>
<proteinExistence type="predicted"/>
<protein>
    <submittedName>
        <fullName evidence="4">DUF4485 domain-containing protein</fullName>
    </submittedName>
</protein>
<gene>
    <name evidence="2" type="ORF">ASIM_LOCUS17347</name>
</gene>
<evidence type="ECO:0000313" key="3">
    <source>
        <dbReference type="Proteomes" id="UP000267096"/>
    </source>
</evidence>
<organism evidence="4">
    <name type="scientific">Anisakis simplex</name>
    <name type="common">Herring worm</name>
    <dbReference type="NCBI Taxonomy" id="6269"/>
    <lineage>
        <taxon>Eukaryota</taxon>
        <taxon>Metazoa</taxon>
        <taxon>Ecdysozoa</taxon>
        <taxon>Nematoda</taxon>
        <taxon>Chromadorea</taxon>
        <taxon>Rhabditida</taxon>
        <taxon>Spirurina</taxon>
        <taxon>Ascaridomorpha</taxon>
        <taxon>Ascaridoidea</taxon>
        <taxon>Anisakidae</taxon>
        <taxon>Anisakis</taxon>
        <taxon>Anisakis simplex complex</taxon>
    </lineage>
</organism>
<name>A0A0M3KAE8_ANISI</name>
<evidence type="ECO:0000313" key="2">
    <source>
        <dbReference type="EMBL" id="VDK60171.1"/>
    </source>
</evidence>
<dbReference type="Proteomes" id="UP000267096">
    <property type="component" value="Unassembled WGS sequence"/>
</dbReference>
<reference evidence="2 3" key="2">
    <citation type="submission" date="2018-11" db="EMBL/GenBank/DDBJ databases">
        <authorList>
            <consortium name="Pathogen Informatics"/>
        </authorList>
    </citation>
    <scope>NUCLEOTIDE SEQUENCE [LARGE SCALE GENOMIC DNA]</scope>
</reference>
<dbReference type="WBParaSite" id="ASIM_0001794401-mRNA-1">
    <property type="protein sequence ID" value="ASIM_0001794401-mRNA-1"/>
    <property type="gene ID" value="ASIM_0001794401"/>
</dbReference>
<dbReference type="AlphaFoldDB" id="A0A0M3KAE8"/>
<dbReference type="EMBL" id="UYRR01034024">
    <property type="protein sequence ID" value="VDK60171.1"/>
    <property type="molecule type" value="Genomic_DNA"/>
</dbReference>